<protein>
    <recommendedName>
        <fullName evidence="7">FAD-binding PCMH-type domain-containing protein</fullName>
    </recommendedName>
</protein>
<comment type="caution">
    <text evidence="8">The sequence shown here is derived from an EMBL/GenBank/DDBJ whole genome shotgun (WGS) entry which is preliminary data.</text>
</comment>
<sequence length="666" mass="74421">MAPKTTPSRGTGGIATPPTTGRRPGTSTRPPALPTTIASPNRPPRSTTNSGIRKTPGDRRSGSRRRTATPAPRRPRDPDLTTILQANDIPAHIPGDLEYERAVASSNLLYRFSRPTYVIQPRTNAHVMTVVKEAVHGKIPITIKNGGHSYIGSSFPNDGIMLDLKHMNEVTLDKAAREMTIQGGALWGNVYRTLVDEGEGIMVNGGRCPSVGVSGFILGGGIGPFSRSYGMAVDNLVEVSIVAADGELYTVRRDDDQDSENGQLFWALCGAGGGNFGVVVEIKILTHDLSNGGREIVAGRHTWFPTIDRSGESIFRLFTSRPRPEESTGLLATMNHFYTTAWPNQMTIDTSWFSDLEVQNGDLAVRFLAYFDGNQDDFSKLIQKGVLNAELSKQLTRRALPELSSRFLHETLFAQWDEETKRSTPANTSFRIFHPFCFTNSGTEIVKITAIIKEELEAFKRLFRGESAGLCQVSFIHAGGETTQRPSHATAFRWRDTVFHTYIMVQWKDKWLERDMRGFARKFKDRLRQFSIAGKAAFINFPDSSMPDTDHLKAYYGNNRQKLQQVKRLWDAHNFWKWDQGIELAVNNSLEAREDADNYLEVKEEELSDGEEDAPDEQTDLAATIRWESRESTAAAPLLTQQFAALGMDWSHIEGIESLRPDFFPN</sequence>
<dbReference type="Proteomes" id="UP001600888">
    <property type="component" value="Unassembled WGS sequence"/>
</dbReference>
<reference evidence="8 9" key="1">
    <citation type="submission" date="2024-03" db="EMBL/GenBank/DDBJ databases">
        <title>A high-quality draft genome sequence of Diaporthe vaccinii, a causative agent of upright dieback and viscid rot disease in cranberry plants.</title>
        <authorList>
            <person name="Sarrasin M."/>
            <person name="Lang B.F."/>
            <person name="Burger G."/>
        </authorList>
    </citation>
    <scope>NUCLEOTIDE SEQUENCE [LARGE SCALE GENOMIC DNA]</scope>
    <source>
        <strain evidence="8 9">IS7</strain>
    </source>
</reference>
<evidence type="ECO:0000259" key="7">
    <source>
        <dbReference type="PROSITE" id="PS51387"/>
    </source>
</evidence>
<evidence type="ECO:0000256" key="1">
    <source>
        <dbReference type="ARBA" id="ARBA00001974"/>
    </source>
</evidence>
<feature type="region of interest" description="Disordered" evidence="6">
    <location>
        <begin position="1"/>
        <end position="79"/>
    </location>
</feature>
<dbReference type="Pfam" id="PF08031">
    <property type="entry name" value="BBE"/>
    <property type="match status" value="1"/>
</dbReference>
<dbReference type="SUPFAM" id="SSF56176">
    <property type="entry name" value="FAD-binding/transporter-associated domain-like"/>
    <property type="match status" value="1"/>
</dbReference>
<dbReference type="Gene3D" id="3.40.462.20">
    <property type="match status" value="1"/>
</dbReference>
<dbReference type="EMBL" id="JBAWTH010000029">
    <property type="protein sequence ID" value="KAL2285670.1"/>
    <property type="molecule type" value="Genomic_DNA"/>
</dbReference>
<dbReference type="PANTHER" id="PTHR42973:SF39">
    <property type="entry name" value="FAD-BINDING PCMH-TYPE DOMAIN-CONTAINING PROTEIN"/>
    <property type="match status" value="1"/>
</dbReference>
<keyword evidence="9" id="KW-1185">Reference proteome</keyword>
<dbReference type="InterPro" id="IPR012951">
    <property type="entry name" value="BBE"/>
</dbReference>
<evidence type="ECO:0000256" key="5">
    <source>
        <dbReference type="ARBA" id="ARBA00023002"/>
    </source>
</evidence>
<keyword evidence="3" id="KW-0285">Flavoprotein</keyword>
<dbReference type="PROSITE" id="PS51387">
    <property type="entry name" value="FAD_PCMH"/>
    <property type="match status" value="1"/>
</dbReference>
<feature type="compositionally biased region" description="Polar residues" evidence="6">
    <location>
        <begin position="36"/>
        <end position="52"/>
    </location>
</feature>
<keyword evidence="5" id="KW-0560">Oxidoreductase</keyword>
<evidence type="ECO:0000256" key="2">
    <source>
        <dbReference type="ARBA" id="ARBA00005466"/>
    </source>
</evidence>
<dbReference type="InterPro" id="IPR016166">
    <property type="entry name" value="FAD-bd_PCMH"/>
</dbReference>
<feature type="compositionally biased region" description="Low complexity" evidence="6">
    <location>
        <begin position="14"/>
        <end position="30"/>
    </location>
</feature>
<evidence type="ECO:0000256" key="4">
    <source>
        <dbReference type="ARBA" id="ARBA00022827"/>
    </source>
</evidence>
<evidence type="ECO:0000313" key="9">
    <source>
        <dbReference type="Proteomes" id="UP001600888"/>
    </source>
</evidence>
<dbReference type="Gene3D" id="3.30.465.10">
    <property type="match status" value="1"/>
</dbReference>
<feature type="domain" description="FAD-binding PCMH-type" evidence="7">
    <location>
        <begin position="110"/>
        <end position="289"/>
    </location>
</feature>
<evidence type="ECO:0000313" key="8">
    <source>
        <dbReference type="EMBL" id="KAL2285670.1"/>
    </source>
</evidence>
<keyword evidence="4" id="KW-0274">FAD</keyword>
<organism evidence="8 9">
    <name type="scientific">Diaporthe vaccinii</name>
    <dbReference type="NCBI Taxonomy" id="105482"/>
    <lineage>
        <taxon>Eukaryota</taxon>
        <taxon>Fungi</taxon>
        <taxon>Dikarya</taxon>
        <taxon>Ascomycota</taxon>
        <taxon>Pezizomycotina</taxon>
        <taxon>Sordariomycetes</taxon>
        <taxon>Sordariomycetidae</taxon>
        <taxon>Diaporthales</taxon>
        <taxon>Diaporthaceae</taxon>
        <taxon>Diaporthe</taxon>
        <taxon>Diaporthe eres species complex</taxon>
    </lineage>
</organism>
<dbReference type="InterPro" id="IPR036318">
    <property type="entry name" value="FAD-bd_PCMH-like_sf"/>
</dbReference>
<dbReference type="PANTHER" id="PTHR42973">
    <property type="entry name" value="BINDING OXIDOREDUCTASE, PUTATIVE (AFU_ORTHOLOGUE AFUA_1G17690)-RELATED"/>
    <property type="match status" value="1"/>
</dbReference>
<proteinExistence type="inferred from homology"/>
<dbReference type="Pfam" id="PF01565">
    <property type="entry name" value="FAD_binding_4"/>
    <property type="match status" value="1"/>
</dbReference>
<name>A0ABR4ETN6_9PEZI</name>
<evidence type="ECO:0000256" key="3">
    <source>
        <dbReference type="ARBA" id="ARBA00022630"/>
    </source>
</evidence>
<gene>
    <name evidence="8" type="ORF">FJTKL_07684</name>
</gene>
<dbReference type="InterPro" id="IPR016169">
    <property type="entry name" value="FAD-bd_PCMH_sub2"/>
</dbReference>
<comment type="cofactor">
    <cofactor evidence="1">
        <name>FAD</name>
        <dbReference type="ChEBI" id="CHEBI:57692"/>
    </cofactor>
</comment>
<dbReference type="InterPro" id="IPR006094">
    <property type="entry name" value="Oxid_FAD_bind_N"/>
</dbReference>
<accession>A0ABR4ETN6</accession>
<evidence type="ECO:0000256" key="6">
    <source>
        <dbReference type="SAM" id="MobiDB-lite"/>
    </source>
</evidence>
<dbReference type="InterPro" id="IPR050416">
    <property type="entry name" value="FAD-linked_Oxidoreductase"/>
</dbReference>
<comment type="similarity">
    <text evidence="2">Belongs to the oxygen-dependent FAD-linked oxidoreductase family.</text>
</comment>